<dbReference type="SUPFAM" id="SSF54001">
    <property type="entry name" value="Cysteine proteinases"/>
    <property type="match status" value="1"/>
</dbReference>
<dbReference type="OrthoDB" id="8560621at2"/>
<dbReference type="KEGG" id="hdi:HDIA_3635"/>
<evidence type="ECO:0000313" key="8">
    <source>
        <dbReference type="Proteomes" id="UP000223606"/>
    </source>
</evidence>
<feature type="signal peptide" evidence="5">
    <location>
        <begin position="1"/>
        <end position="21"/>
    </location>
</feature>
<protein>
    <recommendedName>
        <fullName evidence="1">glutathione gamma-glutamylcysteinyltransferase</fullName>
        <ecNumber evidence="1">2.3.2.15</ecNumber>
    </recommendedName>
</protein>
<dbReference type="PANTHER" id="PTHR33447:SF20">
    <property type="entry name" value="GLUTATHIONE GAMMA-GLUTAMYLCYSTEINYLTRANSFERASE"/>
    <property type="match status" value="1"/>
</dbReference>
<gene>
    <name evidence="7" type="ORF">HDIA_3635</name>
</gene>
<keyword evidence="3" id="KW-0808">Transferase</keyword>
<keyword evidence="8" id="KW-1185">Reference proteome</keyword>
<dbReference type="RefSeq" id="WP_099557470.1">
    <property type="nucleotide sequence ID" value="NZ_LT960614.1"/>
</dbReference>
<dbReference type="Pfam" id="PF05023">
    <property type="entry name" value="Phytochelatin"/>
    <property type="match status" value="1"/>
</dbReference>
<evidence type="ECO:0000313" key="7">
    <source>
        <dbReference type="EMBL" id="SON57176.1"/>
    </source>
</evidence>
<evidence type="ECO:0000256" key="2">
    <source>
        <dbReference type="ARBA" id="ARBA00022539"/>
    </source>
</evidence>
<evidence type="ECO:0000256" key="3">
    <source>
        <dbReference type="ARBA" id="ARBA00022679"/>
    </source>
</evidence>
<accession>A0A2C9DA87</accession>
<dbReference type="InterPro" id="IPR038156">
    <property type="entry name" value="PCS_N_sf"/>
</dbReference>
<proteinExistence type="predicted"/>
<dbReference type="GO" id="GO:0046872">
    <property type="term" value="F:metal ion binding"/>
    <property type="evidence" value="ECO:0007669"/>
    <property type="project" value="UniProtKB-KW"/>
</dbReference>
<feature type="domain" description="Peptidase C83" evidence="6">
    <location>
        <begin position="14"/>
        <end position="236"/>
    </location>
</feature>
<dbReference type="InterPro" id="IPR040409">
    <property type="entry name" value="PCS-like"/>
</dbReference>
<evidence type="ECO:0000259" key="6">
    <source>
        <dbReference type="PROSITE" id="PS51443"/>
    </source>
</evidence>
<dbReference type="GO" id="GO:0016756">
    <property type="term" value="F:glutathione gamma-glutamylcysteinyltransferase activity"/>
    <property type="evidence" value="ECO:0007669"/>
    <property type="project" value="UniProtKB-EC"/>
</dbReference>
<evidence type="ECO:0000256" key="5">
    <source>
        <dbReference type="SAM" id="SignalP"/>
    </source>
</evidence>
<dbReference type="Proteomes" id="UP000223606">
    <property type="component" value="Chromosome 1"/>
</dbReference>
<dbReference type="InterPro" id="IPR038765">
    <property type="entry name" value="Papain-like_cys_pep_sf"/>
</dbReference>
<name>A0A2C9DA87_9HYPH</name>
<keyword evidence="5" id="KW-0732">Signal</keyword>
<reference evidence="8" key="1">
    <citation type="submission" date="2017-09" db="EMBL/GenBank/DDBJ databases">
        <title>Genome sequence of Nannocystis excedens DSM 71.</title>
        <authorList>
            <person name="Blom J."/>
        </authorList>
    </citation>
    <scope>NUCLEOTIDE SEQUENCE [LARGE SCALE GENOMIC DNA]</scope>
    <source>
        <strain evidence="8">type strain: E19</strain>
    </source>
</reference>
<dbReference type="AlphaFoldDB" id="A0A2C9DA87"/>
<sequence length="236" mass="25464">MRRIFFLFAATFLAGLSPLHAETLPLPDGVVAFDSPAGEALFLGAEARQDYFQLSMHFVTQDNPAFCGPASMAMVLNAIGAPRPASKMTLGLGLFDQTNVFTPATEAVKPSADILKAGMTLDEFGGMLKAHDLTVEVRHAGETSLDDFRKVAAQTLEDGDRFIVVNYLRKAIGQEAGGHISPLGAYDEDTDRFLILDVTRYKYPPVWVGAAALYDAMNTPDSDNGGKTRGYVVVGR</sequence>
<evidence type="ECO:0000256" key="4">
    <source>
        <dbReference type="ARBA" id="ARBA00022723"/>
    </source>
</evidence>
<dbReference type="InterPro" id="IPR007719">
    <property type="entry name" value="PCS_N"/>
</dbReference>
<feature type="chain" id="PRO_5012677337" description="glutathione gamma-glutamylcysteinyltransferase" evidence="5">
    <location>
        <begin position="22"/>
        <end position="236"/>
    </location>
</feature>
<dbReference type="GO" id="GO:0046938">
    <property type="term" value="P:phytochelatin biosynthetic process"/>
    <property type="evidence" value="ECO:0007669"/>
    <property type="project" value="InterPro"/>
</dbReference>
<dbReference type="EC" id="2.3.2.15" evidence="1"/>
<evidence type="ECO:0000256" key="1">
    <source>
        <dbReference type="ARBA" id="ARBA00012468"/>
    </source>
</evidence>
<organism evidence="7 8">
    <name type="scientific">Hartmannibacter diazotrophicus</name>
    <dbReference type="NCBI Taxonomy" id="1482074"/>
    <lineage>
        <taxon>Bacteria</taxon>
        <taxon>Pseudomonadati</taxon>
        <taxon>Pseudomonadota</taxon>
        <taxon>Alphaproteobacteria</taxon>
        <taxon>Hyphomicrobiales</taxon>
        <taxon>Pleomorphomonadaceae</taxon>
        <taxon>Hartmannibacter</taxon>
    </lineage>
</organism>
<dbReference type="Gene3D" id="3.90.70.30">
    <property type="entry name" value="Phytochelatin synthase, N-terminal domain"/>
    <property type="match status" value="1"/>
</dbReference>
<dbReference type="GO" id="GO:0010038">
    <property type="term" value="P:response to metal ion"/>
    <property type="evidence" value="ECO:0007669"/>
    <property type="project" value="InterPro"/>
</dbReference>
<dbReference type="PROSITE" id="PS51443">
    <property type="entry name" value="PCS"/>
    <property type="match status" value="1"/>
</dbReference>
<keyword evidence="2" id="KW-0104">Cadmium</keyword>
<dbReference type="EMBL" id="LT960614">
    <property type="protein sequence ID" value="SON57176.1"/>
    <property type="molecule type" value="Genomic_DNA"/>
</dbReference>
<dbReference type="PANTHER" id="PTHR33447">
    <property type="entry name" value="GLUTATHIONE GAMMA-GLUTAMYLCYSTEINYLTRANSFERASE"/>
    <property type="match status" value="1"/>
</dbReference>
<keyword evidence="4" id="KW-0479">Metal-binding</keyword>